<gene>
    <name evidence="6" type="ORF">ENN04_03240</name>
</gene>
<dbReference type="SUPFAM" id="SSF100950">
    <property type="entry name" value="NagB/RpiA/CoA transferase-like"/>
    <property type="match status" value="1"/>
</dbReference>
<dbReference type="PANTHER" id="PTHR23407:SF1">
    <property type="entry name" value="5-FORMYLTETRAHYDROFOLATE CYCLO-LIGASE"/>
    <property type="match status" value="1"/>
</dbReference>
<dbReference type="InterPro" id="IPR024185">
    <property type="entry name" value="FTHF_cligase-like_sf"/>
</dbReference>
<evidence type="ECO:0000313" key="6">
    <source>
        <dbReference type="EMBL" id="HHO73631.1"/>
    </source>
</evidence>
<feature type="binding site" evidence="4">
    <location>
        <begin position="132"/>
        <end position="140"/>
    </location>
    <ligand>
        <name>ATP</name>
        <dbReference type="ChEBI" id="CHEBI:30616"/>
    </ligand>
</feature>
<keyword evidence="5" id="KW-0479">Metal-binding</keyword>
<keyword evidence="2 4" id="KW-0547">Nucleotide-binding</keyword>
<comment type="catalytic activity">
    <reaction evidence="5">
        <text>(6S)-5-formyl-5,6,7,8-tetrahydrofolate + ATP = (6R)-5,10-methenyltetrahydrofolate + ADP + phosphate</text>
        <dbReference type="Rhea" id="RHEA:10488"/>
        <dbReference type="ChEBI" id="CHEBI:30616"/>
        <dbReference type="ChEBI" id="CHEBI:43474"/>
        <dbReference type="ChEBI" id="CHEBI:57455"/>
        <dbReference type="ChEBI" id="CHEBI:57457"/>
        <dbReference type="ChEBI" id="CHEBI:456216"/>
        <dbReference type="EC" id="6.3.3.2"/>
    </reaction>
</comment>
<comment type="caution">
    <text evidence="6">The sequence shown here is derived from an EMBL/GenBank/DDBJ whole genome shotgun (WGS) entry which is preliminary data.</text>
</comment>
<dbReference type="NCBIfam" id="TIGR02727">
    <property type="entry name" value="MTHFS_bact"/>
    <property type="match status" value="1"/>
</dbReference>
<protein>
    <recommendedName>
        <fullName evidence="5">5-formyltetrahydrofolate cyclo-ligase</fullName>
        <ecNumber evidence="5">6.3.3.2</ecNumber>
    </recommendedName>
</protein>
<feature type="binding site" evidence="4">
    <location>
        <begin position="6"/>
        <end position="10"/>
    </location>
    <ligand>
        <name>ATP</name>
        <dbReference type="ChEBI" id="CHEBI:30616"/>
    </ligand>
</feature>
<comment type="similarity">
    <text evidence="1 5">Belongs to the 5-formyltetrahydrofolate cyclo-ligase family.</text>
</comment>
<dbReference type="GO" id="GO:0030272">
    <property type="term" value="F:5-formyltetrahydrofolate cyclo-ligase activity"/>
    <property type="evidence" value="ECO:0007669"/>
    <property type="project" value="UniProtKB-EC"/>
</dbReference>
<dbReference type="GO" id="GO:0009396">
    <property type="term" value="P:folic acid-containing compound biosynthetic process"/>
    <property type="evidence" value="ECO:0007669"/>
    <property type="project" value="TreeGrafter"/>
</dbReference>
<evidence type="ECO:0000256" key="2">
    <source>
        <dbReference type="ARBA" id="ARBA00022741"/>
    </source>
</evidence>
<evidence type="ECO:0000256" key="5">
    <source>
        <dbReference type="RuleBase" id="RU361279"/>
    </source>
</evidence>
<name>A0A7C5X0V2_9AQUI</name>
<dbReference type="GO" id="GO:0046872">
    <property type="term" value="F:metal ion binding"/>
    <property type="evidence" value="ECO:0007669"/>
    <property type="project" value="UniProtKB-KW"/>
</dbReference>
<dbReference type="PIRSF" id="PIRSF006806">
    <property type="entry name" value="FTHF_cligase"/>
    <property type="match status" value="1"/>
</dbReference>
<dbReference type="Pfam" id="PF01812">
    <property type="entry name" value="5-FTHF_cyc-lig"/>
    <property type="match status" value="1"/>
</dbReference>
<dbReference type="InterPro" id="IPR037171">
    <property type="entry name" value="NagB/RpiA_transferase-like"/>
</dbReference>
<dbReference type="EC" id="6.3.3.2" evidence="5"/>
<dbReference type="AlphaFoldDB" id="A0A7C5X0V2"/>
<dbReference type="Gene3D" id="3.40.50.10420">
    <property type="entry name" value="NagB/RpiA/CoA transferase-like"/>
    <property type="match status" value="1"/>
</dbReference>
<evidence type="ECO:0000256" key="3">
    <source>
        <dbReference type="ARBA" id="ARBA00022840"/>
    </source>
</evidence>
<feature type="binding site" evidence="4">
    <location>
        <position position="57"/>
    </location>
    <ligand>
        <name>substrate</name>
    </ligand>
</feature>
<evidence type="ECO:0000256" key="4">
    <source>
        <dbReference type="PIRSR" id="PIRSR006806-1"/>
    </source>
</evidence>
<sequence>MKVLSKKELRHRIRNLRRSLPTQEYQQLSKAIVENIMGLELFKSARVILAFYPFDGEPDISPLLEEILREGKVLLIPKVEHDSMKLCKIRSLENLAPGSFCLLEPTQCEEVEPELVELALVPGVAFDLKGCRLGMGKGFYDRILGRIRGFKVGVAFSFQVFEEIPCDPWDQRVDAIATEETIIYRR</sequence>
<accession>A0A7C5X0V2</accession>
<dbReference type="PANTHER" id="PTHR23407">
    <property type="entry name" value="ATPASE INHIBITOR/5-FORMYLTETRAHYDROFOLATE CYCLO-LIGASE"/>
    <property type="match status" value="1"/>
</dbReference>
<proteinExistence type="inferred from homology"/>
<comment type="cofactor">
    <cofactor evidence="5">
        <name>Mg(2+)</name>
        <dbReference type="ChEBI" id="CHEBI:18420"/>
    </cofactor>
</comment>
<dbReference type="EMBL" id="DSAC01000038">
    <property type="protein sequence ID" value="HHO73631.1"/>
    <property type="molecule type" value="Genomic_DNA"/>
</dbReference>
<keyword evidence="5" id="KW-0460">Magnesium</keyword>
<keyword evidence="6" id="KW-0436">Ligase</keyword>
<dbReference type="GO" id="GO:0005524">
    <property type="term" value="F:ATP binding"/>
    <property type="evidence" value="ECO:0007669"/>
    <property type="project" value="UniProtKB-KW"/>
</dbReference>
<keyword evidence="3 4" id="KW-0067">ATP-binding</keyword>
<dbReference type="GO" id="GO:0035999">
    <property type="term" value="P:tetrahydrofolate interconversion"/>
    <property type="evidence" value="ECO:0007669"/>
    <property type="project" value="TreeGrafter"/>
</dbReference>
<organism evidence="6">
    <name type="scientific">Thermocrinis ruber</name>
    <dbReference type="NCBI Taxonomy" id="75906"/>
    <lineage>
        <taxon>Bacteria</taxon>
        <taxon>Pseudomonadati</taxon>
        <taxon>Aquificota</taxon>
        <taxon>Aquificia</taxon>
        <taxon>Aquificales</taxon>
        <taxon>Aquificaceae</taxon>
        <taxon>Thermocrinis</taxon>
    </lineage>
</organism>
<reference evidence="6" key="1">
    <citation type="journal article" date="2020" name="mSystems">
        <title>Genome- and Community-Level Interaction Insights into Carbon Utilization and Element Cycling Functions of Hydrothermarchaeota in Hydrothermal Sediment.</title>
        <authorList>
            <person name="Zhou Z."/>
            <person name="Liu Y."/>
            <person name="Xu W."/>
            <person name="Pan J."/>
            <person name="Luo Z.H."/>
            <person name="Li M."/>
        </authorList>
    </citation>
    <scope>NUCLEOTIDE SEQUENCE [LARGE SCALE GENOMIC DNA]</scope>
    <source>
        <strain evidence="6">SpSt-114</strain>
    </source>
</reference>
<dbReference type="InterPro" id="IPR002698">
    <property type="entry name" value="FTHF_cligase"/>
</dbReference>
<evidence type="ECO:0000256" key="1">
    <source>
        <dbReference type="ARBA" id="ARBA00010638"/>
    </source>
</evidence>